<accession>A0A2T1NLY6</accession>
<keyword evidence="2" id="KW-1185">Reference proteome</keyword>
<gene>
    <name evidence="1" type="ORF">C7H61_01710</name>
</gene>
<dbReference type="EMBL" id="PXOT01000014">
    <property type="protein sequence ID" value="PSG93915.1"/>
    <property type="molecule type" value="Genomic_DNA"/>
</dbReference>
<dbReference type="RefSeq" id="WP_106676595.1">
    <property type="nucleotide sequence ID" value="NZ_JACHWV010000006.1"/>
</dbReference>
<comment type="caution">
    <text evidence="1">The sequence shown here is derived from an EMBL/GenBank/DDBJ whole genome shotgun (WGS) entry which is preliminary data.</text>
</comment>
<evidence type="ECO:0000313" key="2">
    <source>
        <dbReference type="Proteomes" id="UP000238430"/>
    </source>
</evidence>
<proteinExistence type="predicted"/>
<reference evidence="1 2" key="1">
    <citation type="submission" date="2018-03" db="EMBL/GenBank/DDBJ databases">
        <title>Mesoflavibacter sp. HG37 and Mesoflavibacter sp. HG96 sp.nov., two marine bacteria isolated from seawater of Western Pacific Ocean.</title>
        <authorList>
            <person name="Cheng H."/>
            <person name="Wu Y.-H."/>
            <person name="Guo L.-L."/>
            <person name="Xu X.-W."/>
        </authorList>
    </citation>
    <scope>NUCLEOTIDE SEQUENCE [LARGE SCALE GENOMIC DNA]</scope>
    <source>
        <strain evidence="1 2">KCTC 42117</strain>
    </source>
</reference>
<organism evidence="1 2">
    <name type="scientific">Mesoflavibacter zeaxanthinifaciens subsp. sabulilitoris</name>
    <dbReference type="NCBI Taxonomy" id="1520893"/>
    <lineage>
        <taxon>Bacteria</taxon>
        <taxon>Pseudomonadati</taxon>
        <taxon>Bacteroidota</taxon>
        <taxon>Flavobacteriia</taxon>
        <taxon>Flavobacteriales</taxon>
        <taxon>Flavobacteriaceae</taxon>
        <taxon>Mesoflavibacter</taxon>
    </lineage>
</organism>
<name>A0A2T1NLY6_9FLAO</name>
<dbReference type="AlphaFoldDB" id="A0A2T1NLY6"/>
<dbReference type="OrthoDB" id="1363909at2"/>
<evidence type="ECO:0000313" key="1">
    <source>
        <dbReference type="EMBL" id="PSG93915.1"/>
    </source>
</evidence>
<protein>
    <submittedName>
        <fullName evidence="1">Uncharacterized protein</fullName>
    </submittedName>
</protein>
<dbReference type="Proteomes" id="UP000238430">
    <property type="component" value="Unassembled WGS sequence"/>
</dbReference>
<sequence length="142" mass="15991">MLEPKHYTCNYCQQDFVPKRRRVQKYCSNSCRSSAYQLRKGIKNDLLVANNKKSVTNKNDKITLAGVGNAAVGSMVADGLVKLFTNEKNKPATKGDIDLLLQKLGGRYHLVKNLQPNSQGALPYYDLIDGNIVYLNYKTYDI</sequence>